<gene>
    <name evidence="10" type="ORF">KGF57_000944</name>
</gene>
<evidence type="ECO:0000256" key="7">
    <source>
        <dbReference type="ARBA" id="ARBA00022840"/>
    </source>
</evidence>
<dbReference type="CDD" id="cd14137">
    <property type="entry name" value="STKc_GSK3"/>
    <property type="match status" value="1"/>
</dbReference>
<dbReference type="PROSITE" id="PS50011">
    <property type="entry name" value="PROTEIN_KINASE_DOM"/>
    <property type="match status" value="1"/>
</dbReference>
<dbReference type="GO" id="GO:0004712">
    <property type="term" value="F:protein serine/threonine/tyrosine kinase activity"/>
    <property type="evidence" value="ECO:0007669"/>
    <property type="project" value="TreeGrafter"/>
</dbReference>
<reference evidence="10 11" key="1">
    <citation type="journal article" date="2022" name="DNA Res.">
        <title>Genome analysis of five recently described species of the CUG-Ser clade uncovers Candida theae as a new hybrid lineage with pathogenic potential in the Candida parapsilosis species complex.</title>
        <authorList>
            <person name="Mixao V."/>
            <person name="Del Olmo V."/>
            <person name="Hegedusova E."/>
            <person name="Saus E."/>
            <person name="Pryszcz L."/>
            <person name="Cillingova A."/>
            <person name="Nosek J."/>
            <person name="Gabaldon T."/>
        </authorList>
    </citation>
    <scope>NUCLEOTIDE SEQUENCE [LARGE SCALE GENOMIC DNA]</scope>
    <source>
        <strain evidence="10 11">CBS 12239</strain>
    </source>
</reference>
<evidence type="ECO:0000313" key="10">
    <source>
        <dbReference type="EMBL" id="KAI5964452.1"/>
    </source>
</evidence>
<feature type="region of interest" description="Disordered" evidence="8">
    <location>
        <begin position="53"/>
        <end position="99"/>
    </location>
</feature>
<dbReference type="GO" id="GO:0005524">
    <property type="term" value="F:ATP binding"/>
    <property type="evidence" value="ECO:0007669"/>
    <property type="project" value="UniProtKB-KW"/>
</dbReference>
<feature type="domain" description="Protein kinase" evidence="9">
    <location>
        <begin position="29"/>
        <end position="368"/>
    </location>
</feature>
<accession>A0AAD5BHZ3</accession>
<dbReference type="FunFam" id="1.10.510.10:FF:000624">
    <property type="entry name" value="Mitogen-activated protein kinase"/>
    <property type="match status" value="1"/>
</dbReference>
<keyword evidence="11" id="KW-1185">Reference proteome</keyword>
<evidence type="ECO:0000256" key="2">
    <source>
        <dbReference type="ARBA" id="ARBA00006485"/>
    </source>
</evidence>
<protein>
    <submittedName>
        <fullName evidence="10">MCK1</fullName>
    </submittedName>
</protein>
<dbReference type="Proteomes" id="UP001204833">
    <property type="component" value="Unassembled WGS sequence"/>
</dbReference>
<dbReference type="GO" id="GO:0005737">
    <property type="term" value="C:cytoplasm"/>
    <property type="evidence" value="ECO:0007669"/>
    <property type="project" value="TreeGrafter"/>
</dbReference>
<keyword evidence="5" id="KW-0547">Nucleotide-binding</keyword>
<dbReference type="SUPFAM" id="SSF56112">
    <property type="entry name" value="Protein kinase-like (PK-like)"/>
    <property type="match status" value="1"/>
</dbReference>
<evidence type="ECO:0000256" key="1">
    <source>
        <dbReference type="ARBA" id="ARBA00005527"/>
    </source>
</evidence>
<dbReference type="SMART" id="SM00220">
    <property type="entry name" value="S_TKc"/>
    <property type="match status" value="1"/>
</dbReference>
<dbReference type="InterPro" id="IPR050591">
    <property type="entry name" value="GSK-3"/>
</dbReference>
<dbReference type="InterPro" id="IPR011009">
    <property type="entry name" value="Kinase-like_dom_sf"/>
</dbReference>
<dbReference type="GO" id="GO:0005634">
    <property type="term" value="C:nucleus"/>
    <property type="evidence" value="ECO:0007669"/>
    <property type="project" value="TreeGrafter"/>
</dbReference>
<dbReference type="GeneID" id="76149003"/>
<keyword evidence="4" id="KW-0808">Transferase</keyword>
<evidence type="ECO:0000256" key="3">
    <source>
        <dbReference type="ARBA" id="ARBA00022527"/>
    </source>
</evidence>
<dbReference type="GO" id="GO:0007165">
    <property type="term" value="P:signal transduction"/>
    <property type="evidence" value="ECO:0007669"/>
    <property type="project" value="TreeGrafter"/>
</dbReference>
<dbReference type="EMBL" id="JAIHNG010000047">
    <property type="protein sequence ID" value="KAI5964452.1"/>
    <property type="molecule type" value="Genomic_DNA"/>
</dbReference>
<evidence type="ECO:0000313" key="11">
    <source>
        <dbReference type="Proteomes" id="UP001204833"/>
    </source>
</evidence>
<keyword evidence="7" id="KW-0067">ATP-binding</keyword>
<sequence length="410" mass="46254">MAQPAGVLKEYTLPQVVNNKTSTSSKMTIREYKKIGEGAFGTVVEAVLRYADNSSSSTTTTTTTSSSPHETAANGTTLSSTNESFASNGNNHHKDNGNNNGWLGPFAIKRVPAQTEYKSRELEILRVVHHPNIVSLRFFFDKRSSADDKVYQNLVMECLPSTLQSEIKFYRQSKYTIPYPHMKAYTFQLARAMLYLHGLGVSHRDIKPSNILVDPNTIQLKICDFGSAKKLEPNQPSVSYICSRYYRAPELIVGCSLYTTKIDIWGLGCVIAEMFLGKPIFQGHSPETQLKEIAKLLGPPPNTFFFKSNPQYRGNMYTTRMFSCTVEERFKQIFSNSPPDAIDLLMKILVYDPEQRASPRKVLVHSFFQELKSPEFKVYPRGASAPIVLDLFNFSDFELELLGPYKSELL</sequence>
<comment type="caution">
    <text evidence="10">The sequence shown here is derived from an EMBL/GenBank/DDBJ whole genome shotgun (WGS) entry which is preliminary data.</text>
</comment>
<dbReference type="AlphaFoldDB" id="A0AAD5BHZ3"/>
<dbReference type="Pfam" id="PF00069">
    <property type="entry name" value="Pkinase"/>
    <property type="match status" value="1"/>
</dbReference>
<dbReference type="InterPro" id="IPR000719">
    <property type="entry name" value="Prot_kinase_dom"/>
</dbReference>
<evidence type="ECO:0000256" key="8">
    <source>
        <dbReference type="SAM" id="MobiDB-lite"/>
    </source>
</evidence>
<dbReference type="RefSeq" id="XP_051610459.1">
    <property type="nucleotide sequence ID" value="XM_051755466.1"/>
</dbReference>
<evidence type="ECO:0000259" key="9">
    <source>
        <dbReference type="PROSITE" id="PS50011"/>
    </source>
</evidence>
<name>A0AAD5BHZ3_9ASCO</name>
<dbReference type="InterPro" id="IPR039192">
    <property type="entry name" value="STKc_GSK3"/>
</dbReference>
<comment type="similarity">
    <text evidence="1">Belongs to the protein kinase superfamily. CMGC Ser/Thr protein kinase family. GSK-3 subfamily.</text>
</comment>
<dbReference type="Gene3D" id="3.30.200.20">
    <property type="entry name" value="Phosphorylase Kinase, domain 1"/>
    <property type="match status" value="1"/>
</dbReference>
<dbReference type="PROSITE" id="PS00108">
    <property type="entry name" value="PROTEIN_KINASE_ST"/>
    <property type="match status" value="1"/>
</dbReference>
<keyword evidence="3" id="KW-0723">Serine/threonine-protein kinase</keyword>
<dbReference type="PANTHER" id="PTHR24057">
    <property type="entry name" value="GLYCOGEN SYNTHASE KINASE-3 ALPHA"/>
    <property type="match status" value="1"/>
</dbReference>
<dbReference type="PANTHER" id="PTHR24057:SF4">
    <property type="entry name" value="PROTEIN KINASE MCK1"/>
    <property type="match status" value="1"/>
</dbReference>
<evidence type="ECO:0000256" key="5">
    <source>
        <dbReference type="ARBA" id="ARBA00022741"/>
    </source>
</evidence>
<comment type="similarity">
    <text evidence="2">Belongs to the protein kinase superfamily. CMGC Ser/Thr protein kinase family. CDC2/CDKX subfamily.</text>
</comment>
<feature type="compositionally biased region" description="Polar residues" evidence="8">
    <location>
        <begin position="73"/>
        <end position="87"/>
    </location>
</feature>
<dbReference type="GO" id="GO:0004674">
    <property type="term" value="F:protein serine/threonine kinase activity"/>
    <property type="evidence" value="ECO:0007669"/>
    <property type="project" value="UniProtKB-KW"/>
</dbReference>
<evidence type="ECO:0000256" key="4">
    <source>
        <dbReference type="ARBA" id="ARBA00022679"/>
    </source>
</evidence>
<feature type="compositionally biased region" description="Low complexity" evidence="8">
    <location>
        <begin position="54"/>
        <end position="67"/>
    </location>
</feature>
<proteinExistence type="inferred from homology"/>
<keyword evidence="6" id="KW-0418">Kinase</keyword>
<organism evidence="10 11">
    <name type="scientific">Candida theae</name>
    <dbReference type="NCBI Taxonomy" id="1198502"/>
    <lineage>
        <taxon>Eukaryota</taxon>
        <taxon>Fungi</taxon>
        <taxon>Dikarya</taxon>
        <taxon>Ascomycota</taxon>
        <taxon>Saccharomycotina</taxon>
        <taxon>Pichiomycetes</taxon>
        <taxon>Debaryomycetaceae</taxon>
        <taxon>Candida/Lodderomyces clade</taxon>
        <taxon>Candida</taxon>
    </lineage>
</organism>
<dbReference type="Gene3D" id="1.10.510.10">
    <property type="entry name" value="Transferase(Phosphotransferase) domain 1"/>
    <property type="match status" value="1"/>
</dbReference>
<dbReference type="InterPro" id="IPR008271">
    <property type="entry name" value="Ser/Thr_kinase_AS"/>
</dbReference>
<dbReference type="GO" id="GO:0030154">
    <property type="term" value="P:cell differentiation"/>
    <property type="evidence" value="ECO:0007669"/>
    <property type="project" value="TreeGrafter"/>
</dbReference>
<evidence type="ECO:0000256" key="6">
    <source>
        <dbReference type="ARBA" id="ARBA00022777"/>
    </source>
</evidence>